<dbReference type="OrthoDB" id="4829316at2759"/>
<protein>
    <submittedName>
        <fullName evidence="1">Uncharacterized protein</fullName>
    </submittedName>
</protein>
<dbReference type="AlphaFoldDB" id="A0A163KV97"/>
<reference evidence="1 2" key="1">
    <citation type="journal article" date="2016" name="Sci. Rep.">
        <title>Draft genome sequencing and secretome analysis of fungal phytopathogen Ascochyta rabiei provides insight into the necrotrophic effector repertoire.</title>
        <authorList>
            <person name="Verma S."/>
            <person name="Gazara R.K."/>
            <person name="Nizam S."/>
            <person name="Parween S."/>
            <person name="Chattopadhyay D."/>
            <person name="Verma P.K."/>
        </authorList>
    </citation>
    <scope>NUCLEOTIDE SEQUENCE [LARGE SCALE GENOMIC DNA]</scope>
    <source>
        <strain evidence="1 2">ArDII</strain>
    </source>
</reference>
<evidence type="ECO:0000313" key="1">
    <source>
        <dbReference type="EMBL" id="KZM27274.1"/>
    </source>
</evidence>
<keyword evidence="2" id="KW-1185">Reference proteome</keyword>
<dbReference type="EMBL" id="JYNV01000074">
    <property type="protein sequence ID" value="KZM27274.1"/>
    <property type="molecule type" value="Genomic_DNA"/>
</dbReference>
<accession>A0A163KV97</accession>
<gene>
    <name evidence="1" type="ORF">ST47_g1586</name>
</gene>
<evidence type="ECO:0000313" key="2">
    <source>
        <dbReference type="Proteomes" id="UP000076837"/>
    </source>
</evidence>
<organism evidence="1 2">
    <name type="scientific">Didymella rabiei</name>
    <name type="common">Chickpea ascochyta blight fungus</name>
    <name type="synonym">Mycosphaerella rabiei</name>
    <dbReference type="NCBI Taxonomy" id="5454"/>
    <lineage>
        <taxon>Eukaryota</taxon>
        <taxon>Fungi</taxon>
        <taxon>Dikarya</taxon>
        <taxon>Ascomycota</taxon>
        <taxon>Pezizomycotina</taxon>
        <taxon>Dothideomycetes</taxon>
        <taxon>Pleosporomycetidae</taxon>
        <taxon>Pleosporales</taxon>
        <taxon>Pleosporineae</taxon>
        <taxon>Didymellaceae</taxon>
        <taxon>Ascochyta</taxon>
    </lineage>
</organism>
<comment type="caution">
    <text evidence="1">The sequence shown here is derived from an EMBL/GenBank/DDBJ whole genome shotgun (WGS) entry which is preliminary data.</text>
</comment>
<proteinExistence type="predicted"/>
<dbReference type="Proteomes" id="UP000076837">
    <property type="component" value="Unassembled WGS sequence"/>
</dbReference>
<name>A0A163KV97_DIDRA</name>
<sequence length="74" mass="8500">MPSATAARTMIRSWARQMTEPHPFARNPVTAKPYPAQYRVMGRKLLRTSAVFFPWYATVLGWPVAAEWAFNGRM</sequence>